<accession>A0ABX0DJT9</accession>
<evidence type="ECO:0000256" key="2">
    <source>
        <dbReference type="SAM" id="Phobius"/>
    </source>
</evidence>
<sequence length="167" mass="17602">MNHPDRPAGRALSEAEKEAEAARLIAEGYSDNAPVATFYKDVSPVPPTGYAPPVAQHGRAPMSQRATDVSGIMLAAGVASVPICGGISLVMWTVGQVNPVVVGIVFVAPIVFLGALSRVFKGAKEVVAAAPPEIHKHFEGDVHMDNSTHSTKTVGLIAQTKNDNRRR</sequence>
<reference evidence="3 4" key="1">
    <citation type="submission" date="2020-02" db="EMBL/GenBank/DDBJ databases">
        <title>Whole-genome analyses of novel actinobacteria.</title>
        <authorList>
            <person name="Sahin N."/>
            <person name="Tokatli A."/>
        </authorList>
    </citation>
    <scope>NUCLEOTIDE SEQUENCE [LARGE SCALE GENOMIC DNA]</scope>
    <source>
        <strain evidence="3 4">YC419</strain>
    </source>
</reference>
<feature type="region of interest" description="Disordered" evidence="1">
    <location>
        <begin position="142"/>
        <end position="167"/>
    </location>
</feature>
<keyword evidence="4" id="KW-1185">Reference proteome</keyword>
<keyword evidence="2" id="KW-1133">Transmembrane helix</keyword>
<evidence type="ECO:0000256" key="1">
    <source>
        <dbReference type="SAM" id="MobiDB-lite"/>
    </source>
</evidence>
<proteinExistence type="predicted"/>
<organism evidence="3 4">
    <name type="scientific">Streptomyces ureilyticus</name>
    <dbReference type="NCBI Taxonomy" id="1775131"/>
    <lineage>
        <taxon>Bacteria</taxon>
        <taxon>Bacillati</taxon>
        <taxon>Actinomycetota</taxon>
        <taxon>Actinomycetes</taxon>
        <taxon>Kitasatosporales</taxon>
        <taxon>Streptomycetaceae</taxon>
        <taxon>Streptomyces</taxon>
    </lineage>
</organism>
<feature type="transmembrane region" description="Helical" evidence="2">
    <location>
        <begin position="72"/>
        <end position="94"/>
    </location>
</feature>
<protein>
    <submittedName>
        <fullName evidence="3">Uncharacterized protein</fullName>
    </submittedName>
</protein>
<dbReference type="Proteomes" id="UP001518140">
    <property type="component" value="Unassembled WGS sequence"/>
</dbReference>
<keyword evidence="2" id="KW-0812">Transmembrane</keyword>
<comment type="caution">
    <text evidence="3">The sequence shown here is derived from an EMBL/GenBank/DDBJ whole genome shotgun (WGS) entry which is preliminary data.</text>
</comment>
<dbReference type="EMBL" id="JAAKZX010000001">
    <property type="protein sequence ID" value="NGO40674.1"/>
    <property type="molecule type" value="Genomic_DNA"/>
</dbReference>
<feature type="transmembrane region" description="Helical" evidence="2">
    <location>
        <begin position="100"/>
        <end position="120"/>
    </location>
</feature>
<evidence type="ECO:0000313" key="4">
    <source>
        <dbReference type="Proteomes" id="UP001518140"/>
    </source>
</evidence>
<keyword evidence="2" id="KW-0472">Membrane</keyword>
<dbReference type="RefSeq" id="WP_165337359.1">
    <property type="nucleotide sequence ID" value="NZ_JAAKZX010000001.1"/>
</dbReference>
<gene>
    <name evidence="3" type="ORF">G6048_00380</name>
</gene>
<evidence type="ECO:0000313" key="3">
    <source>
        <dbReference type="EMBL" id="NGO40674.1"/>
    </source>
</evidence>
<name>A0ABX0DJT9_9ACTN</name>